<dbReference type="InterPro" id="IPR029044">
    <property type="entry name" value="Nucleotide-diphossugar_trans"/>
</dbReference>
<dbReference type="GO" id="GO:0016779">
    <property type="term" value="F:nucleotidyltransferase activity"/>
    <property type="evidence" value="ECO:0007669"/>
    <property type="project" value="UniProtKB-KW"/>
</dbReference>
<dbReference type="Gene3D" id="3.90.550.10">
    <property type="entry name" value="Spore Coat Polysaccharide Biosynthesis Protein SpsA, Chain A"/>
    <property type="match status" value="1"/>
</dbReference>
<dbReference type="RefSeq" id="WP_193638040.1">
    <property type="nucleotide sequence ID" value="NZ_JADCSA010000007.1"/>
</dbReference>
<dbReference type="PANTHER" id="PTHR32125">
    <property type="entry name" value="2-C-METHYL-D-ERYTHRITOL 4-PHOSPHATE CYTIDYLYLTRANSFERASE, CHLOROPLASTIC"/>
    <property type="match status" value="1"/>
</dbReference>
<dbReference type="EMBL" id="JADCSA010000007">
    <property type="protein sequence ID" value="MBE7324700.1"/>
    <property type="molecule type" value="Genomic_DNA"/>
</dbReference>
<organism evidence="3 4">
    <name type="scientific">Nocardioides malaquae</name>
    <dbReference type="NCBI Taxonomy" id="2773426"/>
    <lineage>
        <taxon>Bacteria</taxon>
        <taxon>Bacillati</taxon>
        <taxon>Actinomycetota</taxon>
        <taxon>Actinomycetes</taxon>
        <taxon>Propionibacteriales</taxon>
        <taxon>Nocardioidaceae</taxon>
        <taxon>Nocardioides</taxon>
    </lineage>
</organism>
<dbReference type="PANTHER" id="PTHR32125:SF4">
    <property type="entry name" value="2-C-METHYL-D-ERYTHRITOL 4-PHOSPHATE CYTIDYLYLTRANSFERASE, CHLOROPLASTIC"/>
    <property type="match status" value="1"/>
</dbReference>
<evidence type="ECO:0000313" key="4">
    <source>
        <dbReference type="Proteomes" id="UP000756387"/>
    </source>
</evidence>
<evidence type="ECO:0000256" key="1">
    <source>
        <dbReference type="ARBA" id="ARBA00022679"/>
    </source>
</evidence>
<accession>A0ABR9RSZ4</accession>
<dbReference type="InterPro" id="IPR050088">
    <property type="entry name" value="IspD/TarI_cytidylyltransf_bact"/>
</dbReference>
<keyword evidence="2 3" id="KW-0548">Nucleotidyltransferase</keyword>
<sequence>MSTSPSPASAVVVLAAGSGSRVGAHRDGTPVNKVLLPLLDAPVLAHSVRTALATPGVRRVVVVARPGEEAQVTEALVPHLPADDAAPEVALVTGGATRHASEWAALQVLVPWVAAGEVEVVAIHDGARPLGSVALFSAVLAAAAERGGALPGVPLAGVVTADGQAGPSGLVAVQTPQAFRADVLLAAYDRAAREGFEGTDTASCVEAMAEGVRIAAVPSTSRNLKVTFPEDVALADRLLRHAP</sequence>
<dbReference type="InterPro" id="IPR034683">
    <property type="entry name" value="IspD/TarI"/>
</dbReference>
<name>A0ABR9RSZ4_9ACTN</name>
<keyword evidence="4" id="KW-1185">Reference proteome</keyword>
<keyword evidence="1" id="KW-0808">Transferase</keyword>
<protein>
    <submittedName>
        <fullName evidence="3">2-C-methyl-D-erythritol 4-phosphate cytidylyltransferase</fullName>
    </submittedName>
</protein>
<dbReference type="Pfam" id="PF01128">
    <property type="entry name" value="IspD"/>
    <property type="match status" value="1"/>
</dbReference>
<gene>
    <name evidence="3" type="ORF">IEQ44_08545</name>
</gene>
<proteinExistence type="predicted"/>
<dbReference type="SUPFAM" id="SSF53448">
    <property type="entry name" value="Nucleotide-diphospho-sugar transferases"/>
    <property type="match status" value="1"/>
</dbReference>
<reference evidence="3 4" key="1">
    <citation type="submission" date="2020-10" db="EMBL/GenBank/DDBJ databases">
        <title>Nocardioides sp. isolated from sludge.</title>
        <authorList>
            <person name="Zhang X."/>
        </authorList>
    </citation>
    <scope>NUCLEOTIDE SEQUENCE [LARGE SCALE GENOMIC DNA]</scope>
    <source>
        <strain evidence="3 4">Y6</strain>
    </source>
</reference>
<evidence type="ECO:0000313" key="3">
    <source>
        <dbReference type="EMBL" id="MBE7324700.1"/>
    </source>
</evidence>
<comment type="caution">
    <text evidence="3">The sequence shown here is derived from an EMBL/GenBank/DDBJ whole genome shotgun (WGS) entry which is preliminary data.</text>
</comment>
<dbReference type="Proteomes" id="UP000756387">
    <property type="component" value="Unassembled WGS sequence"/>
</dbReference>
<evidence type="ECO:0000256" key="2">
    <source>
        <dbReference type="ARBA" id="ARBA00022695"/>
    </source>
</evidence>